<keyword evidence="3" id="KW-1185">Reference proteome</keyword>
<keyword evidence="1" id="KW-0472">Membrane</keyword>
<gene>
    <name evidence="2" type="ORF">APZ00_10180</name>
</gene>
<reference evidence="2 3" key="1">
    <citation type="submission" date="2015-10" db="EMBL/GenBank/DDBJ databases">
        <title>The world's first case of liver abscess caused by Pannonibacter phragmitetus.</title>
        <authorList>
            <person name="Ming D."/>
            <person name="Wang M."/>
            <person name="Zhou Y."/>
            <person name="Jiang T."/>
            <person name="Hu S."/>
        </authorList>
    </citation>
    <scope>NUCLEOTIDE SEQUENCE [LARGE SCALE GENOMIC DNA]</scope>
    <source>
        <strain evidence="2 3">31801</strain>
    </source>
</reference>
<evidence type="ECO:0000256" key="1">
    <source>
        <dbReference type="SAM" id="Phobius"/>
    </source>
</evidence>
<proteinExistence type="predicted"/>
<evidence type="ECO:0000313" key="3">
    <source>
        <dbReference type="Proteomes" id="UP000064921"/>
    </source>
</evidence>
<organism evidence="2 3">
    <name type="scientific">Pannonibacter phragmitetus</name>
    <dbReference type="NCBI Taxonomy" id="121719"/>
    <lineage>
        <taxon>Bacteria</taxon>
        <taxon>Pseudomonadati</taxon>
        <taxon>Pseudomonadota</taxon>
        <taxon>Alphaproteobacteria</taxon>
        <taxon>Hyphomicrobiales</taxon>
        <taxon>Stappiaceae</taxon>
        <taxon>Pannonibacter</taxon>
    </lineage>
</organism>
<dbReference type="AlphaFoldDB" id="A0A0U3E759"/>
<feature type="transmembrane region" description="Helical" evidence="1">
    <location>
        <begin position="46"/>
        <end position="69"/>
    </location>
</feature>
<evidence type="ECO:0000313" key="2">
    <source>
        <dbReference type="EMBL" id="ALV27377.1"/>
    </source>
</evidence>
<name>A0A0U3E759_9HYPH</name>
<sequence length="79" mass="7980">MMRTCIKVFAFLILMACVGAGFAVGTLVAADVVVGMRPESGLSWLLASVVVIGIITFGAVLGGLLALAASRLAGWAAGR</sequence>
<dbReference type="EMBL" id="CP013068">
    <property type="protein sequence ID" value="ALV27377.1"/>
    <property type="molecule type" value="Genomic_DNA"/>
</dbReference>
<accession>A0A0U3E759</accession>
<dbReference type="KEGG" id="pphr:APZ00_10180"/>
<protein>
    <submittedName>
        <fullName evidence="2">Uncharacterized protein</fullName>
    </submittedName>
</protein>
<keyword evidence="1" id="KW-0812">Transmembrane</keyword>
<dbReference type="RefSeq" id="WP_058898856.1">
    <property type="nucleotide sequence ID" value="NZ_CP013068.1"/>
</dbReference>
<dbReference type="Proteomes" id="UP000064921">
    <property type="component" value="Chromosome"/>
</dbReference>
<keyword evidence="1" id="KW-1133">Transmembrane helix</keyword>